<dbReference type="PANTHER" id="PTHR12992:SF11">
    <property type="entry name" value="MITOCHONDRIAL COENZYME A DIPHOSPHATASE NUDT8"/>
    <property type="match status" value="1"/>
</dbReference>
<evidence type="ECO:0000256" key="4">
    <source>
        <dbReference type="ARBA" id="ARBA00022801"/>
    </source>
</evidence>
<dbReference type="GO" id="GO:0010945">
    <property type="term" value="F:coenzyme A diphosphatase activity"/>
    <property type="evidence" value="ECO:0007669"/>
    <property type="project" value="InterPro"/>
</dbReference>
<comment type="cofactor">
    <cofactor evidence="2">
        <name>Mg(2+)</name>
        <dbReference type="ChEBI" id="CHEBI:18420"/>
    </cofactor>
</comment>
<accession>T2M8K6</accession>
<dbReference type="SUPFAM" id="SSF55811">
    <property type="entry name" value="Nudix"/>
    <property type="match status" value="1"/>
</dbReference>
<comment type="cofactor">
    <cofactor evidence="1">
        <name>Mn(2+)</name>
        <dbReference type="ChEBI" id="CHEBI:29035"/>
    </cofactor>
</comment>
<dbReference type="CDD" id="cd03426">
    <property type="entry name" value="NUDIX_CoAse_Nudt7"/>
    <property type="match status" value="1"/>
</dbReference>
<evidence type="ECO:0000256" key="5">
    <source>
        <dbReference type="ARBA" id="ARBA00022842"/>
    </source>
</evidence>
<keyword evidence="5" id="KW-0460">Magnesium</keyword>
<dbReference type="GO" id="GO:0046872">
    <property type="term" value="F:metal ion binding"/>
    <property type="evidence" value="ECO:0007669"/>
    <property type="project" value="UniProtKB-KW"/>
</dbReference>
<reference evidence="8" key="1">
    <citation type="journal article" date="2013" name="Genome Biol. Evol.">
        <title>Punctuated emergences of genetic and phenotypic innovations in eumetazoan, bilaterian, euteleostome, and hominidae ancestors.</title>
        <authorList>
            <person name="Wenger Y."/>
            <person name="Galliot B."/>
        </authorList>
    </citation>
    <scope>NUCLEOTIDE SEQUENCE</scope>
    <source>
        <tissue evidence="8">Whole animals</tissue>
    </source>
</reference>
<dbReference type="Gene3D" id="3.90.79.10">
    <property type="entry name" value="Nucleoside Triphosphate Pyrophosphohydrolase"/>
    <property type="match status" value="1"/>
</dbReference>
<keyword evidence="6" id="KW-0464">Manganese</keyword>
<protein>
    <submittedName>
        <fullName evidence="8">Nucleoside diphosphate-linked moiety X motif 8, mitochondrial</fullName>
    </submittedName>
</protein>
<gene>
    <name evidence="8" type="primary">NUDT8</name>
</gene>
<feature type="domain" description="Nudix hydrolase" evidence="7">
    <location>
        <begin position="60"/>
        <end position="197"/>
    </location>
</feature>
<evidence type="ECO:0000256" key="6">
    <source>
        <dbReference type="ARBA" id="ARBA00023211"/>
    </source>
</evidence>
<organism evidence="8">
    <name type="scientific">Hydra vulgaris</name>
    <name type="common">Hydra</name>
    <name type="synonym">Hydra attenuata</name>
    <dbReference type="NCBI Taxonomy" id="6087"/>
    <lineage>
        <taxon>Eukaryota</taxon>
        <taxon>Metazoa</taxon>
        <taxon>Cnidaria</taxon>
        <taxon>Hydrozoa</taxon>
        <taxon>Hydroidolina</taxon>
        <taxon>Anthoathecata</taxon>
        <taxon>Aplanulata</taxon>
        <taxon>Hydridae</taxon>
        <taxon>Hydra</taxon>
    </lineage>
</organism>
<dbReference type="InterPro" id="IPR015797">
    <property type="entry name" value="NUDIX_hydrolase-like_dom_sf"/>
</dbReference>
<dbReference type="AlphaFoldDB" id="T2M8K6"/>
<evidence type="ECO:0000256" key="1">
    <source>
        <dbReference type="ARBA" id="ARBA00001936"/>
    </source>
</evidence>
<keyword evidence="4" id="KW-0378">Hydrolase</keyword>
<dbReference type="PANTHER" id="PTHR12992">
    <property type="entry name" value="NUDIX HYDROLASE"/>
    <property type="match status" value="1"/>
</dbReference>
<name>T2M8K6_HYDVU</name>
<evidence type="ECO:0000259" key="7">
    <source>
        <dbReference type="PROSITE" id="PS51462"/>
    </source>
</evidence>
<dbReference type="Pfam" id="PF00293">
    <property type="entry name" value="NUDIX"/>
    <property type="match status" value="1"/>
</dbReference>
<sequence length="277" mass="31331">MWSSCSSKINPSTYKFVLALRTYVTNCYIEEYLLKGSGRCVLAENFAKMKPIYHKSCQNLKKAAVLLPLCIVNNELSILFTRRSPILSSYGGQVSFPGGKQDDKDSSPEETALREVYEELGILPESIEIFATSNHSIPDRTGKYSVWLVIGYLGHISLQTLTPNPFEVKEVFCVSLTQLLNEDLYGYTKFKNKWVLPVYKNNYHNVWGLTAIFVDIFLSQTFPHIYTQITVRGEAKPRKTSEKLDHIIKLKLTANVKKTAADITLKDENLANVSCNA</sequence>
<dbReference type="OrthoDB" id="270009at2759"/>
<keyword evidence="3" id="KW-0479">Metal-binding</keyword>
<evidence type="ECO:0000313" key="8">
    <source>
        <dbReference type="EMBL" id="CDG68444.1"/>
    </source>
</evidence>
<evidence type="ECO:0000256" key="3">
    <source>
        <dbReference type="ARBA" id="ARBA00022723"/>
    </source>
</evidence>
<dbReference type="EMBL" id="HAAD01002212">
    <property type="protein sequence ID" value="CDG68444.1"/>
    <property type="molecule type" value="mRNA"/>
</dbReference>
<evidence type="ECO:0000256" key="2">
    <source>
        <dbReference type="ARBA" id="ARBA00001946"/>
    </source>
</evidence>
<dbReference type="PROSITE" id="PS51462">
    <property type="entry name" value="NUDIX"/>
    <property type="match status" value="1"/>
</dbReference>
<proteinExistence type="evidence at transcript level"/>
<dbReference type="InterPro" id="IPR045121">
    <property type="entry name" value="CoAse"/>
</dbReference>
<dbReference type="InterPro" id="IPR000086">
    <property type="entry name" value="NUDIX_hydrolase_dom"/>
</dbReference>